<evidence type="ECO:0000313" key="2">
    <source>
        <dbReference type="EMBL" id="EGC38745.1"/>
    </source>
</evidence>
<organism evidence="2 3">
    <name type="scientific">Dictyostelium purpureum</name>
    <name type="common">Slime mold</name>
    <dbReference type="NCBI Taxonomy" id="5786"/>
    <lineage>
        <taxon>Eukaryota</taxon>
        <taxon>Amoebozoa</taxon>
        <taxon>Evosea</taxon>
        <taxon>Eumycetozoa</taxon>
        <taxon>Dictyostelia</taxon>
        <taxon>Dictyosteliales</taxon>
        <taxon>Dictyosteliaceae</taxon>
        <taxon>Dictyostelium</taxon>
    </lineage>
</organism>
<evidence type="ECO:0000256" key="1">
    <source>
        <dbReference type="SAM" id="Phobius"/>
    </source>
</evidence>
<evidence type="ECO:0000313" key="3">
    <source>
        <dbReference type="Proteomes" id="UP000001064"/>
    </source>
</evidence>
<dbReference type="InParanoid" id="F0ZBB6"/>
<keyword evidence="1" id="KW-0472">Membrane</keyword>
<dbReference type="VEuPathDB" id="AmoebaDB:DICPUDRAFT_75667"/>
<dbReference type="EMBL" id="GL870970">
    <property type="protein sequence ID" value="EGC38745.1"/>
    <property type="molecule type" value="Genomic_DNA"/>
</dbReference>
<dbReference type="AlphaFoldDB" id="F0ZBB6"/>
<gene>
    <name evidence="2" type="ORF">DICPUDRAFT_75667</name>
</gene>
<sequence>MCVYINSNKPYNNTECGVVMDYKTYLCYNNSLDCTNVTNIYPIPPCRTINEGVERVLKFIDSFGSFLNFEKSHLYYYINNGTYYANSGNYFKDGLGLFKKTFVNSGIVNNQYNLNLQNFNVVIDGSGFNSSFIGGIDVHRGLSRKYITGSDGVVVSIGNLNFIGFMGDKEILSLNNEENPYPNSIYISYVSFKKSTSPVISMILEGSIVMESCVVDQVHTGNGVSPFYFENMYIKIMNMGIYQSSALLNSFISVHDSSFYFMNSVVQDVAVNSNFNNHNLALISMVHSNFEINSNIFYNNIGKQIYLDNSNFKEEFVGFYKNNFTSNTNVNTNSFLSIVEMPGYNQSIVNSTLYRFEECTFVNNIVVDDTNNNCLITLRSVNFEFYSSNIHGNSTDCINFITFNAENSLITILDSVLPSNRFVIGKNDNIIVHNSNISNDHANYNLCIDCSYDIVSQSSSQEIKTGSESKRKSSVGETIKLVFLIIGSMVSVLLIYYLIYCMFNKIKKHSNEYGYSKIN</sequence>
<name>F0ZBB6_DICPU</name>
<keyword evidence="1" id="KW-0812">Transmembrane</keyword>
<feature type="transmembrane region" description="Helical" evidence="1">
    <location>
        <begin position="481"/>
        <end position="503"/>
    </location>
</feature>
<dbReference type="GeneID" id="10506663"/>
<keyword evidence="1" id="KW-1133">Transmembrane helix</keyword>
<dbReference type="KEGG" id="dpp:DICPUDRAFT_75667"/>
<proteinExistence type="predicted"/>
<dbReference type="PANTHER" id="PTHR31318">
    <property type="entry name" value="EXPRESSED PROTEIN-RELATED"/>
    <property type="match status" value="1"/>
</dbReference>
<reference evidence="3" key="1">
    <citation type="journal article" date="2011" name="Genome Biol.">
        <title>Comparative genomics of the social amoebae Dictyostelium discoideum and Dictyostelium purpureum.</title>
        <authorList>
            <consortium name="US DOE Joint Genome Institute (JGI-PGF)"/>
            <person name="Sucgang R."/>
            <person name="Kuo A."/>
            <person name="Tian X."/>
            <person name="Salerno W."/>
            <person name="Parikh A."/>
            <person name="Feasley C.L."/>
            <person name="Dalin E."/>
            <person name="Tu H."/>
            <person name="Huang E."/>
            <person name="Barry K."/>
            <person name="Lindquist E."/>
            <person name="Shapiro H."/>
            <person name="Bruce D."/>
            <person name="Schmutz J."/>
            <person name="Salamov A."/>
            <person name="Fey P."/>
            <person name="Gaudet P."/>
            <person name="Anjard C."/>
            <person name="Babu M.M."/>
            <person name="Basu S."/>
            <person name="Bushmanova Y."/>
            <person name="van der Wel H."/>
            <person name="Katoh-Kurasawa M."/>
            <person name="Dinh C."/>
            <person name="Coutinho P.M."/>
            <person name="Saito T."/>
            <person name="Elias M."/>
            <person name="Schaap P."/>
            <person name="Kay R.R."/>
            <person name="Henrissat B."/>
            <person name="Eichinger L."/>
            <person name="Rivero F."/>
            <person name="Putnam N.H."/>
            <person name="West C.M."/>
            <person name="Loomis W.F."/>
            <person name="Chisholm R.L."/>
            <person name="Shaulsky G."/>
            <person name="Strassmann J.E."/>
            <person name="Queller D.C."/>
            <person name="Kuspa A."/>
            <person name="Grigoriev I.V."/>
        </authorList>
    </citation>
    <scope>NUCLEOTIDE SEQUENCE [LARGE SCALE GENOMIC DNA]</scope>
    <source>
        <strain evidence="3">QSDP1</strain>
    </source>
</reference>
<dbReference type="RefSeq" id="XP_003284736.1">
    <property type="nucleotide sequence ID" value="XM_003284688.1"/>
</dbReference>
<dbReference type="Proteomes" id="UP000001064">
    <property type="component" value="Unassembled WGS sequence"/>
</dbReference>
<keyword evidence="3" id="KW-1185">Reference proteome</keyword>
<dbReference type="PANTHER" id="PTHR31318:SF2">
    <property type="entry name" value="PECTIN LYASE-LIKE FAMILY PROTEIN-RELATED"/>
    <property type="match status" value="1"/>
</dbReference>
<protein>
    <submittedName>
        <fullName evidence="2">Uncharacterized protein</fullName>
    </submittedName>
</protein>
<accession>F0ZBB6</accession>